<gene>
    <name evidence="5" type="ORF">EDB92DRAFT_1136390</name>
</gene>
<dbReference type="Gene3D" id="1.25.40.20">
    <property type="entry name" value="Ankyrin repeat-containing domain"/>
    <property type="match status" value="3"/>
</dbReference>
<dbReference type="InterPro" id="IPR036770">
    <property type="entry name" value="Ankyrin_rpt-contain_sf"/>
</dbReference>
<evidence type="ECO:0000313" key="5">
    <source>
        <dbReference type="EMBL" id="KAH8987259.1"/>
    </source>
</evidence>
<dbReference type="Pfam" id="PF13857">
    <property type="entry name" value="Ank_5"/>
    <property type="match status" value="1"/>
</dbReference>
<accession>A0AAD4QBJ6</accession>
<name>A0AAD4QBJ6_9AGAM</name>
<dbReference type="InterPro" id="IPR002110">
    <property type="entry name" value="Ankyrin_rpt"/>
</dbReference>
<dbReference type="PANTHER" id="PTHR24134">
    <property type="entry name" value="ANKYRIN REPEAT-CONTAINING PROTEIN DDB_G0279043"/>
    <property type="match status" value="1"/>
</dbReference>
<feature type="compositionally biased region" description="Polar residues" evidence="4">
    <location>
        <begin position="11"/>
        <end position="20"/>
    </location>
</feature>
<organism evidence="5 6">
    <name type="scientific">Lactarius akahatsu</name>
    <dbReference type="NCBI Taxonomy" id="416441"/>
    <lineage>
        <taxon>Eukaryota</taxon>
        <taxon>Fungi</taxon>
        <taxon>Dikarya</taxon>
        <taxon>Basidiomycota</taxon>
        <taxon>Agaricomycotina</taxon>
        <taxon>Agaricomycetes</taxon>
        <taxon>Russulales</taxon>
        <taxon>Russulaceae</taxon>
        <taxon>Lactarius</taxon>
    </lineage>
</organism>
<feature type="repeat" description="ANK" evidence="3">
    <location>
        <begin position="15"/>
        <end position="53"/>
    </location>
</feature>
<feature type="repeat" description="ANK" evidence="3">
    <location>
        <begin position="87"/>
        <end position="125"/>
    </location>
</feature>
<dbReference type="SUPFAM" id="SSF48403">
    <property type="entry name" value="Ankyrin repeat"/>
    <property type="match status" value="1"/>
</dbReference>
<proteinExistence type="predicted"/>
<sequence length="253" mass="28042">MFLNHGANPNAKGNNGQTPLHSLLEHSRNFPNGGLSLARLLLEHGADVNAQDKKSATPLHLASREGQFEIVRMLLGNGANPRATNNQGQTPLHLLSEGIYFNPQDVPDFVELFMKYGADVNARDSNNTTPLHVASCEGQLEVARMLLAHGANPKAINDQGQTPLHLLLEGIHNSQEVLDLVELLLKERSSRLRRYFSDTAQMSTLRTAHTFSLPPRENATIDGVSVPGFRLSKYVPDTDHASLVWYFVWFQFS</sequence>
<dbReference type="PROSITE" id="PS50297">
    <property type="entry name" value="ANK_REP_REGION"/>
    <property type="match status" value="4"/>
</dbReference>
<evidence type="ECO:0000256" key="4">
    <source>
        <dbReference type="SAM" id="MobiDB-lite"/>
    </source>
</evidence>
<feature type="repeat" description="ANK" evidence="3">
    <location>
        <begin position="54"/>
        <end position="86"/>
    </location>
</feature>
<dbReference type="AlphaFoldDB" id="A0AAD4QBJ6"/>
<feature type="repeat" description="ANK" evidence="3">
    <location>
        <begin position="126"/>
        <end position="158"/>
    </location>
</feature>
<dbReference type="PRINTS" id="PR01415">
    <property type="entry name" value="ANKYRIN"/>
</dbReference>
<feature type="region of interest" description="Disordered" evidence="4">
    <location>
        <begin position="1"/>
        <end position="27"/>
    </location>
</feature>
<dbReference type="EMBL" id="JAKELL010000048">
    <property type="protein sequence ID" value="KAH8987259.1"/>
    <property type="molecule type" value="Genomic_DNA"/>
</dbReference>
<comment type="caution">
    <text evidence="5">The sequence shown here is derived from an EMBL/GenBank/DDBJ whole genome shotgun (WGS) entry which is preliminary data.</text>
</comment>
<dbReference type="PROSITE" id="PS50088">
    <property type="entry name" value="ANK_REPEAT"/>
    <property type="match status" value="4"/>
</dbReference>
<dbReference type="SMART" id="SM00248">
    <property type="entry name" value="ANK"/>
    <property type="match status" value="5"/>
</dbReference>
<keyword evidence="1" id="KW-0677">Repeat</keyword>
<evidence type="ECO:0000256" key="1">
    <source>
        <dbReference type="ARBA" id="ARBA00022737"/>
    </source>
</evidence>
<dbReference type="Proteomes" id="UP001201163">
    <property type="component" value="Unassembled WGS sequence"/>
</dbReference>
<dbReference type="Pfam" id="PF12796">
    <property type="entry name" value="Ank_2"/>
    <property type="match status" value="1"/>
</dbReference>
<evidence type="ECO:0000256" key="3">
    <source>
        <dbReference type="PROSITE-ProRule" id="PRU00023"/>
    </source>
</evidence>
<evidence type="ECO:0000313" key="6">
    <source>
        <dbReference type="Proteomes" id="UP001201163"/>
    </source>
</evidence>
<evidence type="ECO:0000256" key="2">
    <source>
        <dbReference type="ARBA" id="ARBA00023043"/>
    </source>
</evidence>
<reference evidence="5" key="1">
    <citation type="submission" date="2022-01" db="EMBL/GenBank/DDBJ databases">
        <title>Comparative genomics reveals a dynamic genome evolution in the ectomycorrhizal milk-cap (Lactarius) mushrooms.</title>
        <authorList>
            <consortium name="DOE Joint Genome Institute"/>
            <person name="Lebreton A."/>
            <person name="Tang N."/>
            <person name="Kuo A."/>
            <person name="LaButti K."/>
            <person name="Drula E."/>
            <person name="Barry K."/>
            <person name="Clum A."/>
            <person name="Lipzen A."/>
            <person name="Mousain D."/>
            <person name="Ng V."/>
            <person name="Wang R."/>
            <person name="Wang X."/>
            <person name="Dai Y."/>
            <person name="Henrissat B."/>
            <person name="Grigoriev I.V."/>
            <person name="Guerin-Laguette A."/>
            <person name="Yu F."/>
            <person name="Martin F.M."/>
        </authorList>
    </citation>
    <scope>NUCLEOTIDE SEQUENCE</scope>
    <source>
        <strain evidence="5">QP</strain>
    </source>
</reference>
<keyword evidence="2 3" id="KW-0040">ANK repeat</keyword>
<dbReference type="PANTHER" id="PTHR24134:SF9">
    <property type="entry name" value="ANKYRIN REPEAT AND SOCS BOX PROTEIN 8"/>
    <property type="match status" value="1"/>
</dbReference>
<keyword evidence="6" id="KW-1185">Reference proteome</keyword>
<protein>
    <submittedName>
        <fullName evidence="5">Ankyrin repeat-containing domain protein</fullName>
    </submittedName>
</protein>